<evidence type="ECO:0008006" key="3">
    <source>
        <dbReference type="Google" id="ProtNLM"/>
    </source>
</evidence>
<dbReference type="STRING" id="1563681.BFP71_07700"/>
<dbReference type="PANTHER" id="PTHR48098">
    <property type="entry name" value="ENTEROCHELIN ESTERASE-RELATED"/>
    <property type="match status" value="1"/>
</dbReference>
<protein>
    <recommendedName>
        <fullName evidence="3">Esterase</fullName>
    </recommendedName>
</protein>
<dbReference type="PANTHER" id="PTHR48098:SF6">
    <property type="entry name" value="FERRI-BACILLIBACTIN ESTERASE BESA"/>
    <property type="match status" value="1"/>
</dbReference>
<evidence type="ECO:0000313" key="2">
    <source>
        <dbReference type="Proteomes" id="UP000095552"/>
    </source>
</evidence>
<name>A0A1E5SK12_9BACT</name>
<sequence length="264" mass="30425">MPAIAFQPTMLRLTPFMLLIFCLNSVSANDVKLAGKLSDNEIIESTILGYDLQYRVYTPPNHDQLKDLPVIYLTDGQWYLEAGSMHEIIDDLIGKGVIEPIVAVFVDNRDPRNLSNNRRNKQFLGYDNYVDFYREELVPHIEKRFNVSDAQEHRGIMGLSFGGLNATYFGAKASDTFHMLGIQSPALHPVPEIYDLYLKQDLLPLKIFLSTGSKNDTEIHARRLKSTLETKRYDFKYLEVDEGHNWRNWKPLLDDALIYFFGTK</sequence>
<comment type="caution">
    <text evidence="1">The sequence shown here is derived from an EMBL/GenBank/DDBJ whole genome shotgun (WGS) entry which is preliminary data.</text>
</comment>
<dbReference type="Pfam" id="PF00756">
    <property type="entry name" value="Esterase"/>
    <property type="match status" value="1"/>
</dbReference>
<dbReference type="InterPro" id="IPR000801">
    <property type="entry name" value="Esterase-like"/>
</dbReference>
<dbReference type="InterPro" id="IPR029058">
    <property type="entry name" value="AB_hydrolase_fold"/>
</dbReference>
<dbReference type="AlphaFoldDB" id="A0A1E5SK12"/>
<accession>A0A1E5SK12</accession>
<proteinExistence type="predicted"/>
<evidence type="ECO:0000313" key="1">
    <source>
        <dbReference type="EMBL" id="OEJ99462.1"/>
    </source>
</evidence>
<dbReference type="RefSeq" id="WP_069834923.1">
    <property type="nucleotide sequence ID" value="NZ_MDGQ01000005.1"/>
</dbReference>
<dbReference type="OrthoDB" id="9803578at2"/>
<reference evidence="1 2" key="1">
    <citation type="submission" date="2016-08" db="EMBL/GenBank/DDBJ databases">
        <title>Draft genome of Fabibacter sp. strain SK-8.</title>
        <authorList>
            <person name="Wong S.-K."/>
            <person name="Hamasaki K."/>
            <person name="Yoshizawa S."/>
        </authorList>
    </citation>
    <scope>NUCLEOTIDE SEQUENCE [LARGE SCALE GENOMIC DNA]</scope>
    <source>
        <strain evidence="1 2">SK-8</strain>
    </source>
</reference>
<gene>
    <name evidence="1" type="ORF">BFP71_07700</name>
</gene>
<organism evidence="1 2">
    <name type="scientific">Roseivirga misakiensis</name>
    <dbReference type="NCBI Taxonomy" id="1563681"/>
    <lineage>
        <taxon>Bacteria</taxon>
        <taxon>Pseudomonadati</taxon>
        <taxon>Bacteroidota</taxon>
        <taxon>Cytophagia</taxon>
        <taxon>Cytophagales</taxon>
        <taxon>Roseivirgaceae</taxon>
        <taxon>Roseivirga</taxon>
    </lineage>
</organism>
<dbReference type="EMBL" id="MDGQ01000005">
    <property type="protein sequence ID" value="OEJ99462.1"/>
    <property type="molecule type" value="Genomic_DNA"/>
</dbReference>
<dbReference type="InterPro" id="IPR050583">
    <property type="entry name" value="Mycobacterial_A85_antigen"/>
</dbReference>
<keyword evidence="2" id="KW-1185">Reference proteome</keyword>
<dbReference type="Proteomes" id="UP000095552">
    <property type="component" value="Unassembled WGS sequence"/>
</dbReference>
<dbReference type="SUPFAM" id="SSF53474">
    <property type="entry name" value="alpha/beta-Hydrolases"/>
    <property type="match status" value="1"/>
</dbReference>
<dbReference type="Gene3D" id="3.40.50.1820">
    <property type="entry name" value="alpha/beta hydrolase"/>
    <property type="match status" value="1"/>
</dbReference>